<dbReference type="OrthoDB" id="10264062at2759"/>
<feature type="compositionally biased region" description="Polar residues" evidence="3">
    <location>
        <begin position="668"/>
        <end position="698"/>
    </location>
</feature>
<feature type="compositionally biased region" description="Polar residues" evidence="3">
    <location>
        <begin position="416"/>
        <end position="426"/>
    </location>
</feature>
<evidence type="ECO:0000256" key="3">
    <source>
        <dbReference type="SAM" id="MobiDB-lite"/>
    </source>
</evidence>
<keyword evidence="1" id="KW-0343">GTPase activation</keyword>
<feature type="compositionally biased region" description="Acidic residues" evidence="3">
    <location>
        <begin position="617"/>
        <end position="626"/>
    </location>
</feature>
<proteinExistence type="inferred from homology"/>
<dbReference type="Gene3D" id="1.20.58.900">
    <property type="match status" value="1"/>
</dbReference>
<feature type="region of interest" description="Disordered" evidence="3">
    <location>
        <begin position="392"/>
        <end position="441"/>
    </location>
</feature>
<organism evidence="6">
    <name type="scientific">Medioppia subpectinata</name>
    <dbReference type="NCBI Taxonomy" id="1979941"/>
    <lineage>
        <taxon>Eukaryota</taxon>
        <taxon>Metazoa</taxon>
        <taxon>Ecdysozoa</taxon>
        <taxon>Arthropoda</taxon>
        <taxon>Chelicerata</taxon>
        <taxon>Arachnida</taxon>
        <taxon>Acari</taxon>
        <taxon>Acariformes</taxon>
        <taxon>Sarcoptiformes</taxon>
        <taxon>Oribatida</taxon>
        <taxon>Brachypylina</taxon>
        <taxon>Oppioidea</taxon>
        <taxon>Oppiidae</taxon>
        <taxon>Medioppia</taxon>
    </lineage>
</organism>
<dbReference type="SUPFAM" id="SSF47923">
    <property type="entry name" value="Ypt/Rab-GAP domain of gyp1p"/>
    <property type="match status" value="1"/>
</dbReference>
<accession>A0A7R9L196</accession>
<dbReference type="Proteomes" id="UP000759131">
    <property type="component" value="Unassembled WGS sequence"/>
</dbReference>
<dbReference type="InterPro" id="IPR037745">
    <property type="entry name" value="SGSM1/2"/>
</dbReference>
<feature type="domain" description="RUN" evidence="5">
    <location>
        <begin position="1"/>
        <end position="102"/>
    </location>
</feature>
<dbReference type="FunFam" id="2.30.29.230:FF:000008">
    <property type="entry name" value="Small G protein signaling modulator 2"/>
    <property type="match status" value="1"/>
</dbReference>
<dbReference type="AlphaFoldDB" id="A0A7R9L196"/>
<feature type="compositionally biased region" description="Polar residues" evidence="3">
    <location>
        <begin position="627"/>
        <end position="639"/>
    </location>
</feature>
<dbReference type="SMART" id="SM00593">
    <property type="entry name" value="RUN"/>
    <property type="match status" value="1"/>
</dbReference>
<evidence type="ECO:0008006" key="8">
    <source>
        <dbReference type="Google" id="ProtNLM"/>
    </source>
</evidence>
<feature type="region of interest" description="Disordered" evidence="3">
    <location>
        <begin position="1"/>
        <end position="30"/>
    </location>
</feature>
<comment type="similarity">
    <text evidence="2">Belongs to the RUTBC family.</text>
</comment>
<evidence type="ECO:0000313" key="6">
    <source>
        <dbReference type="EMBL" id="CAD7632915.1"/>
    </source>
</evidence>
<evidence type="ECO:0000313" key="7">
    <source>
        <dbReference type="Proteomes" id="UP000759131"/>
    </source>
</evidence>
<feature type="compositionally biased region" description="Polar residues" evidence="3">
    <location>
        <begin position="21"/>
        <end position="30"/>
    </location>
</feature>
<dbReference type="InterPro" id="IPR000195">
    <property type="entry name" value="Rab-GAP-TBC_dom"/>
</dbReference>
<dbReference type="PANTHER" id="PTHR22957">
    <property type="entry name" value="TBC1 DOMAIN FAMILY MEMBER GTPASE-ACTIVATING PROTEIN"/>
    <property type="match status" value="1"/>
</dbReference>
<dbReference type="PROSITE" id="PS50086">
    <property type="entry name" value="TBC_RABGAP"/>
    <property type="match status" value="1"/>
</dbReference>
<reference evidence="6" key="1">
    <citation type="submission" date="2020-11" db="EMBL/GenBank/DDBJ databases">
        <authorList>
            <person name="Tran Van P."/>
        </authorList>
    </citation>
    <scope>NUCLEOTIDE SEQUENCE</scope>
</reference>
<dbReference type="SUPFAM" id="SSF140741">
    <property type="entry name" value="RUN domain-like"/>
    <property type="match status" value="1"/>
</dbReference>
<sequence length="778" mass="87322">MVTDLESGDPNKRSSSSSDSINKNRLSKTKQSSTKPVVRYLWIRIALFEKHLVSIVDHLVENSNKYYEKDSLVSDPVSGQILASLLVGPCALDYSKMKTQDHFWTDPPADELVQRHRLSGSLQNGPSTPPTGRKPLGLYYRRGVDGSKSSTSADEKSPPVCRTSLSWSPRDYVESLHQNSRSTLLYGKNNVMIQPRENMEAIPGYLSLHSTHIGLIIKWTPNQLMNGCTPSMGDIPAVDSPNSQDKSTFWDYALSLNVDEIVYLHCHQQEGSGSIVLVGQDGVMQSPIKFPRGGHLLSFLSCLENGLMPYGQLDPPLWSQKGKGKVFPKLRRKGRGSTRNRKPKEVVEEVEEEEEPSDYVFRIIATFEKPETIPQELFDPIATKSGFYLKRPFNGMKKSPNSSSTKHSKSKDNENSTKQSTESLDTIDNADAKDGDNECENKSNIRTLCDTMKRQIISRAFYGWLAYCRHLRTVRTHLADLVNLKMIAMDEPTDATHGITTELWQSFKSPDGRIADSDEIYRLIYFGGIQHSLRKTVWPYLLGHYSFEMSDDERAQRDTETQHMYEMVMSEWLAVEAIVRQRDKEIMAANLAKLSSESNSAEIPLTGPKDHNLSNDVFEDISEGDESNPSSRKSSTQTDVTKDGVKESDRPTSGAAARRQLQRHRPVDSQSSSQNIIVTNSSIDITNTSKVEQQNSEQPGDDNPSDADCTAHLPIAGNGESNSQCVSPVSSNGGVYTNELLDLFSLNIHRIDKDVQRCDRNFWYFTNANLEKLRNVMC</sequence>
<feature type="domain" description="Rab-GAP TBC" evidence="4">
    <location>
        <begin position="528"/>
        <end position="778"/>
    </location>
</feature>
<dbReference type="InterPro" id="IPR021935">
    <property type="entry name" value="SGSM1/2_RBD"/>
</dbReference>
<dbReference type="PROSITE" id="PS50826">
    <property type="entry name" value="RUN"/>
    <property type="match status" value="1"/>
</dbReference>
<dbReference type="CDD" id="cd15784">
    <property type="entry name" value="PH_RUTBC"/>
    <property type="match status" value="1"/>
</dbReference>
<dbReference type="Gene3D" id="2.30.29.230">
    <property type="match status" value="1"/>
</dbReference>
<dbReference type="Pfam" id="PF12068">
    <property type="entry name" value="PH_RBD"/>
    <property type="match status" value="1"/>
</dbReference>
<gene>
    <name evidence="6" type="ORF">OSB1V03_LOCUS13314</name>
</gene>
<dbReference type="PANTHER" id="PTHR22957:SF502">
    <property type="entry name" value="SMALL G PROTEIN SIGNALING MODULATOR 2-RELATED"/>
    <property type="match status" value="1"/>
</dbReference>
<feature type="region of interest" description="Disordered" evidence="3">
    <location>
        <begin position="597"/>
        <end position="723"/>
    </location>
</feature>
<feature type="region of interest" description="Disordered" evidence="3">
    <location>
        <begin position="119"/>
        <end position="138"/>
    </location>
</feature>
<dbReference type="EMBL" id="OC866356">
    <property type="protein sequence ID" value="CAD7632915.1"/>
    <property type="molecule type" value="Genomic_DNA"/>
</dbReference>
<feature type="region of interest" description="Disordered" evidence="3">
    <location>
        <begin position="328"/>
        <end position="352"/>
    </location>
</feature>
<feature type="compositionally biased region" description="Basic residues" evidence="3">
    <location>
        <begin position="328"/>
        <end position="342"/>
    </location>
</feature>
<evidence type="ECO:0000259" key="4">
    <source>
        <dbReference type="PROSITE" id="PS50086"/>
    </source>
</evidence>
<dbReference type="InterPro" id="IPR037213">
    <property type="entry name" value="Run_dom_sf"/>
</dbReference>
<evidence type="ECO:0000256" key="1">
    <source>
        <dbReference type="ARBA" id="ARBA00022468"/>
    </source>
</evidence>
<protein>
    <recommendedName>
        <fullName evidence="8">Small G protein signaling modulator 1</fullName>
    </recommendedName>
</protein>
<feature type="compositionally biased region" description="Basic and acidic residues" evidence="3">
    <location>
        <begin position="430"/>
        <end position="441"/>
    </location>
</feature>
<dbReference type="EMBL" id="CAJPIZ010011781">
    <property type="protein sequence ID" value="CAG2113345.1"/>
    <property type="molecule type" value="Genomic_DNA"/>
</dbReference>
<dbReference type="InterPro" id="IPR035969">
    <property type="entry name" value="Rab-GAP_TBC_sf"/>
</dbReference>
<feature type="non-terminal residue" evidence="6">
    <location>
        <position position="778"/>
    </location>
</feature>
<dbReference type="InterPro" id="IPR004012">
    <property type="entry name" value="Run_dom"/>
</dbReference>
<dbReference type="GO" id="GO:0031410">
    <property type="term" value="C:cytoplasmic vesicle"/>
    <property type="evidence" value="ECO:0007669"/>
    <property type="project" value="UniProtKB-ARBA"/>
</dbReference>
<evidence type="ECO:0000256" key="2">
    <source>
        <dbReference type="ARBA" id="ARBA00034124"/>
    </source>
</evidence>
<dbReference type="Pfam" id="PF02759">
    <property type="entry name" value="RUN"/>
    <property type="match status" value="1"/>
</dbReference>
<keyword evidence="7" id="KW-1185">Reference proteome</keyword>
<name>A0A7R9L196_9ACAR</name>
<feature type="compositionally biased region" description="Basic and acidic residues" evidence="3">
    <location>
        <begin position="640"/>
        <end position="650"/>
    </location>
</feature>
<dbReference type="GO" id="GO:0005096">
    <property type="term" value="F:GTPase activator activity"/>
    <property type="evidence" value="ECO:0007669"/>
    <property type="project" value="UniProtKB-KW"/>
</dbReference>
<evidence type="ECO:0000259" key="5">
    <source>
        <dbReference type="PROSITE" id="PS50826"/>
    </source>
</evidence>